<dbReference type="InterPro" id="IPR029044">
    <property type="entry name" value="Nucleotide-diphossugar_trans"/>
</dbReference>
<accession>A0A0P7ZM44</accession>
<comment type="caution">
    <text evidence="5">The sequence shown here is derived from an EMBL/GenBank/DDBJ whole genome shotgun (WGS) entry which is preliminary data.</text>
</comment>
<dbReference type="InterPro" id="IPR050834">
    <property type="entry name" value="Glycosyltransf_2"/>
</dbReference>
<evidence type="ECO:0000256" key="2">
    <source>
        <dbReference type="ARBA" id="ARBA00022676"/>
    </source>
</evidence>
<evidence type="ECO:0000313" key="5">
    <source>
        <dbReference type="EMBL" id="KPQ36073.1"/>
    </source>
</evidence>
<keyword evidence="3 5" id="KW-0808">Transferase</keyword>
<dbReference type="SUPFAM" id="SSF53448">
    <property type="entry name" value="Nucleotide-diphospho-sugar transferases"/>
    <property type="match status" value="1"/>
</dbReference>
<keyword evidence="2" id="KW-0328">Glycosyltransferase</keyword>
<dbReference type="Proteomes" id="UP000050465">
    <property type="component" value="Unassembled WGS sequence"/>
</dbReference>
<dbReference type="AlphaFoldDB" id="A0A0P7ZM44"/>
<proteinExistence type="inferred from homology"/>
<reference evidence="5 6" key="1">
    <citation type="submission" date="2015-09" db="EMBL/GenBank/DDBJ databases">
        <title>Identification and resolution of microdiversity through metagenomic sequencing of parallel consortia.</title>
        <authorList>
            <person name="Nelson W.C."/>
            <person name="Romine M.F."/>
            <person name="Lindemann S.R."/>
        </authorList>
    </citation>
    <scope>NUCLEOTIDE SEQUENCE [LARGE SCALE GENOMIC DNA]</scope>
    <source>
        <strain evidence="5">Ana</strain>
    </source>
</reference>
<name>A0A0P7ZM44_9CYAN</name>
<dbReference type="GO" id="GO:0016757">
    <property type="term" value="F:glycosyltransferase activity"/>
    <property type="evidence" value="ECO:0007669"/>
    <property type="project" value="UniProtKB-KW"/>
</dbReference>
<dbReference type="EMBL" id="LJZR01000008">
    <property type="protein sequence ID" value="KPQ36073.1"/>
    <property type="molecule type" value="Genomic_DNA"/>
</dbReference>
<protein>
    <submittedName>
        <fullName evidence="5">Family 2 glycosyl transferase HpsG</fullName>
    </submittedName>
</protein>
<evidence type="ECO:0000259" key="4">
    <source>
        <dbReference type="Pfam" id="PF00535"/>
    </source>
</evidence>
<dbReference type="PANTHER" id="PTHR43685:SF5">
    <property type="entry name" value="GLYCOSYLTRANSFERASE EPSE-RELATED"/>
    <property type="match status" value="1"/>
</dbReference>
<feature type="domain" description="Glycosyltransferase 2-like" evidence="4">
    <location>
        <begin position="189"/>
        <end position="351"/>
    </location>
</feature>
<sequence>MNMSVAQKQLESETQVRIQEPDFDWIIYSQLYDDLKGFKTEEDCYRHWLRHGKREKRVASLSGIYEKFEIDPTDFPADFDWQNYVDFNPDLKNKITNEWKAIFHYCQVGMKENRKFKIGYLQTSDLEKPETALQDSKTNDKDSFNWEIAFQPNAITENSSHEEVAQDDLNRYKRIRDSAHRTKLSPVFSIIMPIYDRTQLLRESLTSLLNQSYSDFELLLVLDGSPDATRAVVKEFSERDQRIRVFSYADSSGNACRGRNRGIIEARGEYVALSDSDDISTPDRLEVSLRTFQENSCDAVAGKARYIIMEGRKNSPVKMLSENEVFPLIYPILKRVNPIVTSTISIRRDVLLKHGGFRREMVYREDHELWLRLAHRGCKMTFVEHLFGLYRLHDDNNELNFKEQDTHWAEMMHKYYKLPFVDWNI</sequence>
<evidence type="ECO:0000256" key="1">
    <source>
        <dbReference type="ARBA" id="ARBA00006739"/>
    </source>
</evidence>
<organism evidence="5 6">
    <name type="scientific">Phormidesmis priestleyi Ana</name>
    <dbReference type="NCBI Taxonomy" id="1666911"/>
    <lineage>
        <taxon>Bacteria</taxon>
        <taxon>Bacillati</taxon>
        <taxon>Cyanobacteriota</taxon>
        <taxon>Cyanophyceae</taxon>
        <taxon>Leptolyngbyales</taxon>
        <taxon>Leptolyngbyaceae</taxon>
        <taxon>Phormidesmis</taxon>
    </lineage>
</organism>
<dbReference type="InterPro" id="IPR001173">
    <property type="entry name" value="Glyco_trans_2-like"/>
</dbReference>
<dbReference type="Gene3D" id="3.90.550.10">
    <property type="entry name" value="Spore Coat Polysaccharide Biosynthesis Protein SpsA, Chain A"/>
    <property type="match status" value="1"/>
</dbReference>
<dbReference type="CDD" id="cd00761">
    <property type="entry name" value="Glyco_tranf_GTA_type"/>
    <property type="match status" value="1"/>
</dbReference>
<evidence type="ECO:0000256" key="3">
    <source>
        <dbReference type="ARBA" id="ARBA00022679"/>
    </source>
</evidence>
<dbReference type="PANTHER" id="PTHR43685">
    <property type="entry name" value="GLYCOSYLTRANSFERASE"/>
    <property type="match status" value="1"/>
</dbReference>
<evidence type="ECO:0000313" key="6">
    <source>
        <dbReference type="Proteomes" id="UP000050465"/>
    </source>
</evidence>
<dbReference type="Pfam" id="PF00535">
    <property type="entry name" value="Glycos_transf_2"/>
    <property type="match status" value="1"/>
</dbReference>
<comment type="similarity">
    <text evidence="1">Belongs to the glycosyltransferase 2 family.</text>
</comment>
<dbReference type="STRING" id="1666911.HLUCCA11_07630"/>
<gene>
    <name evidence="5" type="primary">hpsG</name>
    <name evidence="5" type="ORF">HLUCCA11_07630</name>
</gene>